<evidence type="ECO:0000259" key="2">
    <source>
        <dbReference type="Pfam" id="PF04149"/>
    </source>
</evidence>
<comment type="caution">
    <text evidence="3">The sequence shown here is derived from an EMBL/GenBank/DDBJ whole genome shotgun (WGS) entry which is preliminary data.</text>
</comment>
<sequence>MVRKSPQPLGRTSSYSGGGKECVEIAQAARASLVRDSKHPERGHLSFGFPEWEAFASSVKEGEIDG</sequence>
<reference evidence="3 4" key="1">
    <citation type="submission" date="2020-08" db="EMBL/GenBank/DDBJ databases">
        <title>Sequencing the genomes of 1000 actinobacteria strains.</title>
        <authorList>
            <person name="Klenk H.-P."/>
        </authorList>
    </citation>
    <scope>NUCLEOTIDE SEQUENCE [LARGE SCALE GENOMIC DNA]</scope>
    <source>
        <strain evidence="3 4">DSM 46659</strain>
    </source>
</reference>
<keyword evidence="4" id="KW-1185">Reference proteome</keyword>
<feature type="region of interest" description="Disordered" evidence="1">
    <location>
        <begin position="1"/>
        <end position="20"/>
    </location>
</feature>
<gene>
    <name evidence="3" type="ORF">HNR23_001311</name>
</gene>
<accession>A0A7W9YHC7</accession>
<dbReference type="InterPro" id="IPR007278">
    <property type="entry name" value="DUF397"/>
</dbReference>
<evidence type="ECO:0000313" key="3">
    <source>
        <dbReference type="EMBL" id="MBB6171251.1"/>
    </source>
</evidence>
<evidence type="ECO:0000256" key="1">
    <source>
        <dbReference type="SAM" id="MobiDB-lite"/>
    </source>
</evidence>
<dbReference type="RefSeq" id="WP_184074523.1">
    <property type="nucleotide sequence ID" value="NZ_JACHDS010000001.1"/>
</dbReference>
<dbReference type="EMBL" id="JACHDS010000001">
    <property type="protein sequence ID" value="MBB6171251.1"/>
    <property type="molecule type" value="Genomic_DNA"/>
</dbReference>
<organism evidence="3 4">
    <name type="scientific">Nocardiopsis mwathae</name>
    <dbReference type="NCBI Taxonomy" id="1472723"/>
    <lineage>
        <taxon>Bacteria</taxon>
        <taxon>Bacillati</taxon>
        <taxon>Actinomycetota</taxon>
        <taxon>Actinomycetes</taxon>
        <taxon>Streptosporangiales</taxon>
        <taxon>Nocardiopsidaceae</taxon>
        <taxon>Nocardiopsis</taxon>
    </lineage>
</organism>
<dbReference type="AlphaFoldDB" id="A0A7W9YHC7"/>
<protein>
    <recommendedName>
        <fullName evidence="2">DUF397 domain-containing protein</fullName>
    </recommendedName>
</protein>
<feature type="domain" description="DUF397" evidence="2">
    <location>
        <begin position="11"/>
        <end position="60"/>
    </location>
</feature>
<dbReference type="Pfam" id="PF04149">
    <property type="entry name" value="DUF397"/>
    <property type="match status" value="1"/>
</dbReference>
<dbReference type="Proteomes" id="UP000546642">
    <property type="component" value="Unassembled WGS sequence"/>
</dbReference>
<name>A0A7W9YHC7_9ACTN</name>
<proteinExistence type="predicted"/>
<evidence type="ECO:0000313" key="4">
    <source>
        <dbReference type="Proteomes" id="UP000546642"/>
    </source>
</evidence>